<feature type="compositionally biased region" description="Polar residues" evidence="2">
    <location>
        <begin position="125"/>
        <end position="139"/>
    </location>
</feature>
<feature type="compositionally biased region" description="Polar residues" evidence="2">
    <location>
        <begin position="1"/>
        <end position="19"/>
    </location>
</feature>
<dbReference type="Proteomes" id="UP001483337">
    <property type="component" value="Chromosome"/>
</dbReference>
<organism evidence="4 5">
    <name type="scientific">Okeanomitos corallinicola TIOX110</name>
    <dbReference type="NCBI Taxonomy" id="3133117"/>
    <lineage>
        <taxon>Bacteria</taxon>
        <taxon>Bacillati</taxon>
        <taxon>Cyanobacteriota</taxon>
        <taxon>Cyanophyceae</taxon>
        <taxon>Nostocales</taxon>
        <taxon>Aphanizomenonaceae</taxon>
        <taxon>Okeanomitos</taxon>
    </lineage>
</organism>
<feature type="region of interest" description="Disordered" evidence="2">
    <location>
        <begin position="77"/>
        <end position="168"/>
    </location>
</feature>
<evidence type="ECO:0000256" key="1">
    <source>
        <dbReference type="SAM" id="Coils"/>
    </source>
</evidence>
<keyword evidence="3" id="KW-0472">Membrane</keyword>
<evidence type="ECO:0000256" key="3">
    <source>
        <dbReference type="SAM" id="Phobius"/>
    </source>
</evidence>
<protein>
    <submittedName>
        <fullName evidence="4">Uncharacterized protein</fullName>
    </submittedName>
</protein>
<keyword evidence="3" id="KW-0812">Transmembrane</keyword>
<evidence type="ECO:0000256" key="2">
    <source>
        <dbReference type="SAM" id="MobiDB-lite"/>
    </source>
</evidence>
<sequence length="230" mass="25651">MQMRTTTANTHSKPSTPRYSPSVPVYVYRELVAELQAVQARLDAVTGQNHQLSQENQQLRQEFNSVVESCLELQKRLESSKPGSQSHPRNQNKVQNIPSYQPMPRVNTEVKNPHPTSPSPASPSVNRTNPVNKPTNKPTGKSAPPPRKPTSKPPQKSKREPVSVPMMDMNFPSSETVYIEEQGVGYYISTESDTKGLSGWWLLLTIVLIMITGFSAGYLVIRPLLQSQSK</sequence>
<gene>
    <name evidence="4" type="ORF">WJM97_06120</name>
</gene>
<feature type="coiled-coil region" evidence="1">
    <location>
        <begin position="28"/>
        <end position="69"/>
    </location>
</feature>
<feature type="transmembrane region" description="Helical" evidence="3">
    <location>
        <begin position="199"/>
        <end position="221"/>
    </location>
</feature>
<keyword evidence="5" id="KW-1185">Reference proteome</keyword>
<evidence type="ECO:0000313" key="5">
    <source>
        <dbReference type="Proteomes" id="UP001483337"/>
    </source>
</evidence>
<feature type="region of interest" description="Disordered" evidence="2">
    <location>
        <begin position="1"/>
        <end position="21"/>
    </location>
</feature>
<feature type="compositionally biased region" description="Polar residues" evidence="2">
    <location>
        <begin position="81"/>
        <end position="99"/>
    </location>
</feature>
<keyword evidence="3" id="KW-1133">Transmembrane helix</keyword>
<evidence type="ECO:0000313" key="4">
    <source>
        <dbReference type="EMBL" id="WZB89255.1"/>
    </source>
</evidence>
<feature type="compositionally biased region" description="Pro residues" evidence="2">
    <location>
        <begin position="143"/>
        <end position="152"/>
    </location>
</feature>
<name>A0ABZ2UWG8_9CYAN</name>
<accession>A0ABZ2UWG8</accession>
<keyword evidence="1" id="KW-0175">Coiled coil</keyword>
<dbReference type="RefSeq" id="WP_353932159.1">
    <property type="nucleotide sequence ID" value="NZ_CP150886.1"/>
</dbReference>
<proteinExistence type="predicted"/>
<dbReference type="EMBL" id="CP150886">
    <property type="protein sequence ID" value="WZB89255.1"/>
    <property type="molecule type" value="Genomic_DNA"/>
</dbReference>
<reference evidence="4 5" key="1">
    <citation type="submission" date="2024-04" db="EMBL/GenBank/DDBJ databases">
        <title>Okeanomitos corallinicola gen. &amp; sp. nov. (Nostocales, Cyanobacteria), a new toxic marine heterocyst-forming cyanobacterium from a coral reef.</title>
        <authorList>
            <person name="Li H."/>
            <person name="Li R."/>
            <person name="Kang J."/>
            <person name="Hii K.S."/>
            <person name="Mohamed H.F."/>
            <person name="Xu X."/>
            <person name="Luo Z."/>
        </authorList>
    </citation>
    <scope>NUCLEOTIDE SEQUENCE [LARGE SCALE GENOMIC DNA]</scope>
    <source>
        <strain evidence="4 5">TIOX110</strain>
    </source>
</reference>